<dbReference type="PROSITE" id="PS51257">
    <property type="entry name" value="PROKAR_LIPOPROTEIN"/>
    <property type="match status" value="1"/>
</dbReference>
<evidence type="ECO:0000313" key="2">
    <source>
        <dbReference type="EMBL" id="MBJ2138849.1"/>
    </source>
</evidence>
<sequence>MCKSKFIRLIFFPASFLLFACHADIQSNSATLNNVVLFIGSTSFDRTYDTGMFFWSDKNTVSYTKFSSSGHISIFYRFSNRNLTFLSSLIARCKASSQNNSSSHSGVIQDYQNAHVKVIQSAANEIPQSKNCFLGDHFKHSWFTENINPLSELTMLKDMPRGKYLRVIPYFGDAKIDIDLLDEKSNLNLALANPYQFIPSDNDSVVSVPKKQIGEIFFVRLKNRSYALSWYEF</sequence>
<organism evidence="2 3">
    <name type="scientific">Paraglaciecola chathamensis</name>
    <dbReference type="NCBI Taxonomy" id="368405"/>
    <lineage>
        <taxon>Bacteria</taxon>
        <taxon>Pseudomonadati</taxon>
        <taxon>Pseudomonadota</taxon>
        <taxon>Gammaproteobacteria</taxon>
        <taxon>Alteromonadales</taxon>
        <taxon>Alteromonadaceae</taxon>
        <taxon>Paraglaciecola</taxon>
    </lineage>
</organism>
<reference evidence="2 3" key="1">
    <citation type="submission" date="2020-12" db="EMBL/GenBank/DDBJ databases">
        <title>Draft genome sequences of nine environmental bacterial isolates colonizing plastic.</title>
        <authorList>
            <person name="Borre I."/>
            <person name="Sonnenschein E.C."/>
        </authorList>
    </citation>
    <scope>NUCLEOTIDE SEQUENCE [LARGE SCALE GENOMIC DNA]</scope>
    <source>
        <strain evidence="2 3">IB30</strain>
    </source>
</reference>
<feature type="chain" id="PRO_5046228036" description="Lipoprotein" evidence="1">
    <location>
        <begin position="24"/>
        <end position="233"/>
    </location>
</feature>
<protein>
    <recommendedName>
        <fullName evidence="4">Lipoprotein</fullName>
    </recommendedName>
</protein>
<name>A0ABS0WK45_9ALTE</name>
<evidence type="ECO:0008006" key="4">
    <source>
        <dbReference type="Google" id="ProtNLM"/>
    </source>
</evidence>
<keyword evidence="1" id="KW-0732">Signal</keyword>
<dbReference type="RefSeq" id="WP_198826044.1">
    <property type="nucleotide sequence ID" value="NZ_JAEILT010000051.1"/>
</dbReference>
<comment type="caution">
    <text evidence="2">The sequence shown here is derived from an EMBL/GenBank/DDBJ whole genome shotgun (WGS) entry which is preliminary data.</text>
</comment>
<gene>
    <name evidence="2" type="ORF">JEU11_20585</name>
</gene>
<proteinExistence type="predicted"/>
<accession>A0ABS0WK45</accession>
<feature type="signal peptide" evidence="1">
    <location>
        <begin position="1"/>
        <end position="23"/>
    </location>
</feature>
<evidence type="ECO:0000256" key="1">
    <source>
        <dbReference type="SAM" id="SignalP"/>
    </source>
</evidence>
<evidence type="ECO:0000313" key="3">
    <source>
        <dbReference type="Proteomes" id="UP000649232"/>
    </source>
</evidence>
<dbReference type="EMBL" id="JAEILT010000051">
    <property type="protein sequence ID" value="MBJ2138849.1"/>
    <property type="molecule type" value="Genomic_DNA"/>
</dbReference>
<dbReference type="Proteomes" id="UP000649232">
    <property type="component" value="Unassembled WGS sequence"/>
</dbReference>